<dbReference type="NCBIfam" id="NF005968">
    <property type="entry name" value="PRK08057.1-2"/>
    <property type="match status" value="1"/>
</dbReference>
<evidence type="ECO:0000256" key="3">
    <source>
        <dbReference type="ARBA" id="ARBA00023002"/>
    </source>
</evidence>
<dbReference type="InterPro" id="IPR003723">
    <property type="entry name" value="Precorrin-6x_reduct"/>
</dbReference>
<dbReference type="eggNOG" id="COG2099">
    <property type="taxonomic scope" value="Bacteria"/>
</dbReference>
<dbReference type="RefSeq" id="WP_008853059.1">
    <property type="nucleotide sequence ID" value="NZ_AGFR01000002.1"/>
</dbReference>
<comment type="caution">
    <text evidence="4">The sequence shown here is derived from an EMBL/GenBank/DDBJ whole genome shotgun (WGS) entry which is preliminary data.</text>
</comment>
<reference evidence="4 5" key="1">
    <citation type="submission" date="2011-10" db="EMBL/GenBank/DDBJ databases">
        <title>Genome Sequence of Commensalibacter intestini A911, isolated from Drosophila gut.</title>
        <authorList>
            <person name="Lee W.-J."/>
            <person name="Kim E.-K."/>
        </authorList>
    </citation>
    <scope>NUCLEOTIDE SEQUENCE [LARGE SCALE GENOMIC DNA]</scope>
    <source>
        <strain evidence="4 5">A911</strain>
    </source>
</reference>
<dbReference type="Pfam" id="PF02571">
    <property type="entry name" value="CbiJ"/>
    <property type="match status" value="1"/>
</dbReference>
<dbReference type="UniPathway" id="UPA00148"/>
<accession>G6EXH2</accession>
<dbReference type="GO" id="GO:0009236">
    <property type="term" value="P:cobalamin biosynthetic process"/>
    <property type="evidence" value="ECO:0007669"/>
    <property type="project" value="UniProtKB-UniPathway"/>
</dbReference>
<evidence type="ECO:0000256" key="1">
    <source>
        <dbReference type="ARBA" id="ARBA00004953"/>
    </source>
</evidence>
<dbReference type="EMBL" id="AGFR01000002">
    <property type="protein sequence ID" value="EHD15014.1"/>
    <property type="molecule type" value="Genomic_DNA"/>
</dbReference>
<dbReference type="PANTHER" id="PTHR36925">
    <property type="entry name" value="COBALT-PRECORRIN-6A REDUCTASE"/>
    <property type="match status" value="1"/>
</dbReference>
<proteinExistence type="predicted"/>
<keyword evidence="2" id="KW-0169">Cobalamin biosynthesis</keyword>
<dbReference type="PROSITE" id="PS51014">
    <property type="entry name" value="COBK_CBIJ"/>
    <property type="match status" value="1"/>
</dbReference>
<evidence type="ECO:0000256" key="2">
    <source>
        <dbReference type="ARBA" id="ARBA00022573"/>
    </source>
</evidence>
<dbReference type="AlphaFoldDB" id="G6EXH2"/>
<comment type="pathway">
    <text evidence="1">Cofactor biosynthesis; adenosylcobalamin biosynthesis.</text>
</comment>
<dbReference type="PATRIC" id="fig|1088868.3.peg.68"/>
<name>G6EXH2_9PROT</name>
<protein>
    <recommendedName>
        <fullName evidence="6">Precorrin-6A reductase</fullName>
    </recommendedName>
</protein>
<sequence>MQKKILILGGTTEASTLIKSCVNQDSLTFILSLAGVTKNPVLPPNAFTRIGGFGGVIKMAEWIAENQINKVIDATHPFAQQITRNAYQATQIAKVPYLRLERPAWQREKEDLWQEVTTVQEAVVALGSKPLRAFVTIGRKELLVFKECSILHEYWIRSVDRPEEMYIPQNAKLIQAKGPFSEEDEIAFLKQNQIECIVSKNSGGQTVYAKISAARKLRIPVIMIQRPIIKSAPCVPKWEEAYQWILKG</sequence>
<evidence type="ECO:0008006" key="6">
    <source>
        <dbReference type="Google" id="ProtNLM"/>
    </source>
</evidence>
<evidence type="ECO:0000313" key="5">
    <source>
        <dbReference type="Proteomes" id="UP000005939"/>
    </source>
</evidence>
<evidence type="ECO:0000313" key="4">
    <source>
        <dbReference type="EMBL" id="EHD15014.1"/>
    </source>
</evidence>
<dbReference type="Proteomes" id="UP000005939">
    <property type="component" value="Unassembled WGS sequence"/>
</dbReference>
<dbReference type="NCBIfam" id="TIGR00715">
    <property type="entry name" value="precor6x_red"/>
    <property type="match status" value="1"/>
</dbReference>
<dbReference type="OrthoDB" id="5183775at2"/>
<dbReference type="PANTHER" id="PTHR36925:SF1">
    <property type="entry name" value="COBALT-PRECORRIN-6A REDUCTASE"/>
    <property type="match status" value="1"/>
</dbReference>
<keyword evidence="3" id="KW-0560">Oxidoreductase</keyword>
<organism evidence="4 5">
    <name type="scientific">Commensalibacter intestini A911</name>
    <dbReference type="NCBI Taxonomy" id="1088868"/>
    <lineage>
        <taxon>Bacteria</taxon>
        <taxon>Pseudomonadati</taxon>
        <taxon>Pseudomonadota</taxon>
        <taxon>Alphaproteobacteria</taxon>
        <taxon>Acetobacterales</taxon>
        <taxon>Acetobacteraceae</taxon>
    </lineage>
</organism>
<gene>
    <name evidence="4" type="ORF">CIN_00680</name>
</gene>
<dbReference type="GO" id="GO:0016994">
    <property type="term" value="F:precorrin-6A reductase activity"/>
    <property type="evidence" value="ECO:0007669"/>
    <property type="project" value="InterPro"/>
</dbReference>
<dbReference type="STRING" id="1088868.CIN_00680"/>